<accession>A0A024UDU2</accession>
<dbReference type="EMBL" id="KI913958">
    <property type="protein sequence ID" value="ETW04404.1"/>
    <property type="molecule type" value="Genomic_DNA"/>
</dbReference>
<proteinExistence type="predicted"/>
<organism evidence="1">
    <name type="scientific">Aphanomyces invadans</name>
    <dbReference type="NCBI Taxonomy" id="157072"/>
    <lineage>
        <taxon>Eukaryota</taxon>
        <taxon>Sar</taxon>
        <taxon>Stramenopiles</taxon>
        <taxon>Oomycota</taxon>
        <taxon>Saprolegniomycetes</taxon>
        <taxon>Saprolegniales</taxon>
        <taxon>Verrucalvaceae</taxon>
        <taxon>Aphanomyces</taxon>
    </lineage>
</organism>
<dbReference type="AlphaFoldDB" id="A0A024UDU2"/>
<evidence type="ECO:0000313" key="1">
    <source>
        <dbReference type="EMBL" id="ETW04404.1"/>
    </source>
</evidence>
<dbReference type="RefSeq" id="XP_008867360.1">
    <property type="nucleotide sequence ID" value="XM_008869138.1"/>
</dbReference>
<sequence>MADGQAVTSPKVVVALASIVEGFASTEPFYVIELDDRWNLIVGMRWLEAHQQWIDWRSKTMHKAALANPPSNQGVMSNELTPLHGSATQFVTRPAPSATRLATESAAFGDVAKTGDELESAAIGDAATIGHELELCSFGLRLDRSDTNSR</sequence>
<protein>
    <submittedName>
        <fullName evidence="1">Uncharacterized protein</fullName>
    </submittedName>
</protein>
<gene>
    <name evidence="1" type="ORF">H310_04685</name>
</gene>
<dbReference type="STRING" id="157072.A0A024UDU2"/>
<dbReference type="OrthoDB" id="110368at2759"/>
<dbReference type="VEuPathDB" id="FungiDB:H310_04685"/>
<name>A0A024UDU2_9STRA</name>
<reference evidence="1" key="1">
    <citation type="submission" date="2013-12" db="EMBL/GenBank/DDBJ databases">
        <title>The Genome Sequence of Aphanomyces invadans NJM9701.</title>
        <authorList>
            <consortium name="The Broad Institute Genomics Platform"/>
            <person name="Russ C."/>
            <person name="Tyler B."/>
            <person name="van West P."/>
            <person name="Dieguez-Uribeondo J."/>
            <person name="Young S.K."/>
            <person name="Zeng Q."/>
            <person name="Gargeya S."/>
            <person name="Fitzgerald M."/>
            <person name="Abouelleil A."/>
            <person name="Alvarado L."/>
            <person name="Chapman S.B."/>
            <person name="Gainer-Dewar J."/>
            <person name="Goldberg J."/>
            <person name="Griggs A."/>
            <person name="Gujja S."/>
            <person name="Hansen M."/>
            <person name="Howarth C."/>
            <person name="Imamovic A."/>
            <person name="Ireland A."/>
            <person name="Larimer J."/>
            <person name="McCowan C."/>
            <person name="Murphy C."/>
            <person name="Pearson M."/>
            <person name="Poon T.W."/>
            <person name="Priest M."/>
            <person name="Roberts A."/>
            <person name="Saif S."/>
            <person name="Shea T."/>
            <person name="Sykes S."/>
            <person name="Wortman J."/>
            <person name="Nusbaum C."/>
            <person name="Birren B."/>
        </authorList>
    </citation>
    <scope>NUCLEOTIDE SEQUENCE [LARGE SCALE GENOMIC DNA]</scope>
    <source>
        <strain evidence="1">NJM9701</strain>
    </source>
</reference>
<dbReference type="GeneID" id="20081735"/>